<feature type="domain" description="Glycosyl transferase family 1" evidence="1">
    <location>
        <begin position="194"/>
        <end position="360"/>
    </location>
</feature>
<name>A0A7J0BVV7_9BACT</name>
<evidence type="ECO:0008006" key="5">
    <source>
        <dbReference type="Google" id="ProtNLM"/>
    </source>
</evidence>
<accession>A0A7J0BVV7</accession>
<feature type="domain" description="Glycosyltransferase subfamily 4-like N-terminal" evidence="2">
    <location>
        <begin position="15"/>
        <end position="162"/>
    </location>
</feature>
<comment type="caution">
    <text evidence="3">The sequence shown here is derived from an EMBL/GenBank/DDBJ whole genome shotgun (WGS) entry which is preliminary data.</text>
</comment>
<keyword evidence="4" id="KW-1185">Reference proteome</keyword>
<dbReference type="SUPFAM" id="SSF53756">
    <property type="entry name" value="UDP-Glycosyltransferase/glycogen phosphorylase"/>
    <property type="match status" value="1"/>
</dbReference>
<dbReference type="Proteomes" id="UP000503820">
    <property type="component" value="Unassembled WGS sequence"/>
</dbReference>
<evidence type="ECO:0000259" key="2">
    <source>
        <dbReference type="Pfam" id="PF13439"/>
    </source>
</evidence>
<dbReference type="InterPro" id="IPR001296">
    <property type="entry name" value="Glyco_trans_1"/>
</dbReference>
<evidence type="ECO:0000313" key="3">
    <source>
        <dbReference type="EMBL" id="GFM37302.1"/>
    </source>
</evidence>
<dbReference type="Pfam" id="PF00534">
    <property type="entry name" value="Glycos_transf_1"/>
    <property type="match status" value="1"/>
</dbReference>
<dbReference type="AlphaFoldDB" id="A0A7J0BVV7"/>
<reference evidence="3 4" key="1">
    <citation type="submission" date="2020-05" db="EMBL/GenBank/DDBJ databases">
        <title>Draft genome sequence of Desulfovibrio psychrotolerans JS1T.</title>
        <authorList>
            <person name="Ueno A."/>
            <person name="Tamazawa S."/>
            <person name="Tamamura S."/>
            <person name="Murakami T."/>
            <person name="Kiyama T."/>
            <person name="Inomata H."/>
            <person name="Amano Y."/>
            <person name="Miyakawa K."/>
            <person name="Tamaki H."/>
            <person name="Naganuma T."/>
            <person name="Kaneko K."/>
        </authorList>
    </citation>
    <scope>NUCLEOTIDE SEQUENCE [LARGE SCALE GENOMIC DNA]</scope>
    <source>
        <strain evidence="3 4">JS1</strain>
    </source>
</reference>
<organism evidence="3 4">
    <name type="scientific">Desulfovibrio psychrotolerans</name>
    <dbReference type="NCBI Taxonomy" id="415242"/>
    <lineage>
        <taxon>Bacteria</taxon>
        <taxon>Pseudomonadati</taxon>
        <taxon>Thermodesulfobacteriota</taxon>
        <taxon>Desulfovibrionia</taxon>
        <taxon>Desulfovibrionales</taxon>
        <taxon>Desulfovibrionaceae</taxon>
        <taxon>Desulfovibrio</taxon>
    </lineage>
</organism>
<dbReference type="Gene3D" id="3.40.50.2000">
    <property type="entry name" value="Glycogen Phosphorylase B"/>
    <property type="match status" value="2"/>
</dbReference>
<dbReference type="PANTHER" id="PTHR12526">
    <property type="entry name" value="GLYCOSYLTRANSFERASE"/>
    <property type="match status" value="1"/>
</dbReference>
<dbReference type="Pfam" id="PF13439">
    <property type="entry name" value="Glyco_transf_4"/>
    <property type="match status" value="1"/>
</dbReference>
<evidence type="ECO:0000259" key="1">
    <source>
        <dbReference type="Pfam" id="PF00534"/>
    </source>
</evidence>
<dbReference type="InterPro" id="IPR028098">
    <property type="entry name" value="Glyco_trans_4-like_N"/>
</dbReference>
<dbReference type="CDD" id="cd03801">
    <property type="entry name" value="GT4_PimA-like"/>
    <property type="match status" value="1"/>
</dbReference>
<evidence type="ECO:0000313" key="4">
    <source>
        <dbReference type="Proteomes" id="UP000503820"/>
    </source>
</evidence>
<dbReference type="EMBL" id="BLVP01000008">
    <property type="protein sequence ID" value="GFM37302.1"/>
    <property type="molecule type" value="Genomic_DNA"/>
</dbReference>
<dbReference type="GO" id="GO:0016757">
    <property type="term" value="F:glycosyltransferase activity"/>
    <property type="evidence" value="ECO:0007669"/>
    <property type="project" value="InterPro"/>
</dbReference>
<proteinExistence type="predicted"/>
<sequence length="394" mass="43483">MASSIVHMSFSGDFGGREKVAASLHRATYRAGYDCRLYMVVEERVGATGNANLFRSLGDDTARMRFFRTGSRFSVRLLMELRRKLQEDGVRLVHCHCYKSLFYALLLRECGLADIAVVYTLHGLVLRPGWISSFIRLVQHVGLRLCDGVVGCSEEILRAHVSDSAGDRATAIINAIECPAEYADIAARRAAARERLMERFGLCGNRPVVINVGRLCPQKNFPLYLRLVARDVERNGGEPGAHYLLLGNGALETELKEEARRLGVERHVVFTGFVAEMDQVFTGADLLVQTSIWEGTPMCLLEAQSYGLPAVVPDVGGNGAVVADGENGALYPVGDMDALAVRVDAYLADAPLRERHGQAAHMNVRTRFDMESWVRRHVDFYNRLGALVPAGRTA</sequence>
<gene>
    <name evidence="3" type="ORF">DSM19430T_19860</name>
</gene>
<dbReference type="PANTHER" id="PTHR12526:SF630">
    <property type="entry name" value="GLYCOSYLTRANSFERASE"/>
    <property type="match status" value="1"/>
</dbReference>
<protein>
    <recommendedName>
        <fullName evidence="5">Glycosyl transferase</fullName>
    </recommendedName>
</protein>